<evidence type="ECO:0000256" key="1">
    <source>
        <dbReference type="SAM" id="MobiDB-lite"/>
    </source>
</evidence>
<feature type="region of interest" description="Disordered" evidence="1">
    <location>
        <begin position="229"/>
        <end position="312"/>
    </location>
</feature>
<feature type="region of interest" description="Disordered" evidence="1">
    <location>
        <begin position="353"/>
        <end position="411"/>
    </location>
</feature>
<feature type="compositionally biased region" description="Low complexity" evidence="1">
    <location>
        <begin position="7"/>
        <end position="19"/>
    </location>
</feature>
<feature type="region of interest" description="Disordered" evidence="1">
    <location>
        <begin position="1"/>
        <end position="46"/>
    </location>
</feature>
<gene>
    <name evidence="2" type="ORF">CPOL0286_LOCUS1208</name>
</gene>
<dbReference type="AlphaFoldDB" id="A0A7S4HDI6"/>
<dbReference type="EMBL" id="HBKO01002395">
    <property type="protein sequence ID" value="CAE2195854.1"/>
    <property type="molecule type" value="Transcribed_RNA"/>
</dbReference>
<organism evidence="2">
    <name type="scientific">Prymnesium polylepis</name>
    <dbReference type="NCBI Taxonomy" id="72548"/>
    <lineage>
        <taxon>Eukaryota</taxon>
        <taxon>Haptista</taxon>
        <taxon>Haptophyta</taxon>
        <taxon>Prymnesiophyceae</taxon>
        <taxon>Prymnesiales</taxon>
        <taxon>Prymnesiaceae</taxon>
        <taxon>Prymnesium</taxon>
    </lineage>
</organism>
<protein>
    <submittedName>
        <fullName evidence="2">Uncharacterized protein</fullName>
    </submittedName>
</protein>
<feature type="compositionally biased region" description="Pro residues" evidence="1">
    <location>
        <begin position="285"/>
        <end position="294"/>
    </location>
</feature>
<proteinExistence type="predicted"/>
<evidence type="ECO:0000313" key="2">
    <source>
        <dbReference type="EMBL" id="CAE2195854.1"/>
    </source>
</evidence>
<name>A0A7S4HDI6_9EUKA</name>
<accession>A0A7S4HDI6</accession>
<feature type="compositionally biased region" description="Polar residues" evidence="1">
    <location>
        <begin position="257"/>
        <end position="277"/>
    </location>
</feature>
<reference evidence="2" key="1">
    <citation type="submission" date="2021-01" db="EMBL/GenBank/DDBJ databases">
        <authorList>
            <person name="Corre E."/>
            <person name="Pelletier E."/>
            <person name="Niang G."/>
            <person name="Scheremetjew M."/>
            <person name="Finn R."/>
            <person name="Kale V."/>
            <person name="Holt S."/>
            <person name="Cochrane G."/>
            <person name="Meng A."/>
            <person name="Brown T."/>
            <person name="Cohen L."/>
        </authorList>
    </citation>
    <scope>NUCLEOTIDE SEQUENCE</scope>
    <source>
        <strain evidence="2">UIO037</strain>
    </source>
</reference>
<sequence length="629" mass="62625">MAEPATDDCTPTDLPLDIPQAEPSMELPLPSGESTELPIPALPTPSELPKLPVSADMGSAVQASDPAIMMVGSGTPPDASCFPATDTGGGLMPSLLGGSGPNFAAFEAAPAAATTGGKQFLSGFDDIVPAPSLDSICQPSAAAACSLTSPPVSLPLPASLVTALPGAAGGTSPLPGFCVGSGTTDAGSLEAPEQLAGGFQQLSVGSDRLPSSTTTEAFPGGILPAGMLQPGAGLAPTSSLPSVDGLSGMAPNALSPIPTQAMNEPSRAQSRARSAQIPSAVPQPLHAPTPPGMQPPVGLLEPIGCTPSGTCTDDARIGPPLVTQSMQPLMQAAPAQMDSYGMQTMGPPGYDLPMHAPVLPAGGRGNSSEKEGRSSRNSRNNKKKANCGRDGGNGTFNSMPSDPLSLSGGASMMPPGLGANGAGVVAMRMGGEMPASASPGAGGMLPPQQFGPPSGIQQQYFVSPMAPSMPNYGCYGAPMGIGGACAYAPPAGMYQQTQPTGIPNIYQAPQYTQQQPPQPYVSQQAHVPQQPQYVPQPQQPFGMQQQSSTGTAGYAYQAPMGGMGGIGAAGGAGGGATGGFGGGFGGGGMGGQPFNTGAPYGAYDDGESYSNQQGNMYAGAPPANYYRSS</sequence>